<accession>A0A6J5PI79</accession>
<protein>
    <submittedName>
        <fullName evidence="1">Uncharacterized protein</fullName>
    </submittedName>
</protein>
<gene>
    <name evidence="2" type="ORF">UFOVP1413_30</name>
    <name evidence="1" type="ORF">UFOVP893_9</name>
</gene>
<dbReference type="EMBL" id="LR796841">
    <property type="protein sequence ID" value="CAB4168875.1"/>
    <property type="molecule type" value="Genomic_DNA"/>
</dbReference>
<proteinExistence type="predicted"/>
<evidence type="ECO:0000313" key="1">
    <source>
        <dbReference type="EMBL" id="CAB4168875.1"/>
    </source>
</evidence>
<dbReference type="EMBL" id="LR797364">
    <property type="protein sequence ID" value="CAB4210579.1"/>
    <property type="molecule type" value="Genomic_DNA"/>
</dbReference>
<organism evidence="1">
    <name type="scientific">uncultured Caudovirales phage</name>
    <dbReference type="NCBI Taxonomy" id="2100421"/>
    <lineage>
        <taxon>Viruses</taxon>
        <taxon>Duplodnaviria</taxon>
        <taxon>Heunggongvirae</taxon>
        <taxon>Uroviricota</taxon>
        <taxon>Caudoviricetes</taxon>
        <taxon>Peduoviridae</taxon>
        <taxon>Maltschvirus</taxon>
        <taxon>Maltschvirus maltsch</taxon>
    </lineage>
</organism>
<sequence>MNVHIGGKKYFFRPAQARAKDMPYLLHLFVALLGMRTAGEFAVDVFVADHDLWHCFEPVGA</sequence>
<reference evidence="1" key="1">
    <citation type="submission" date="2020-05" db="EMBL/GenBank/DDBJ databases">
        <authorList>
            <person name="Chiriac C."/>
            <person name="Salcher M."/>
            <person name="Ghai R."/>
            <person name="Kavagutti S V."/>
        </authorList>
    </citation>
    <scope>NUCLEOTIDE SEQUENCE</scope>
</reference>
<name>A0A6J5PI79_9CAUD</name>
<evidence type="ECO:0000313" key="2">
    <source>
        <dbReference type="EMBL" id="CAB4210579.1"/>
    </source>
</evidence>